<dbReference type="EC" id="2.1.1.-" evidence="7"/>
<gene>
    <name evidence="7" type="ORF">V8247_04175</name>
</gene>
<evidence type="ECO:0000256" key="2">
    <source>
        <dbReference type="ARBA" id="ARBA00022603"/>
    </source>
</evidence>
<evidence type="ECO:0000313" key="8">
    <source>
        <dbReference type="Proteomes" id="UP001375370"/>
    </source>
</evidence>
<dbReference type="Pfam" id="PF01555">
    <property type="entry name" value="N6_N4_Mtase"/>
    <property type="match status" value="1"/>
</dbReference>
<dbReference type="EMBL" id="CP146612">
    <property type="protein sequence ID" value="WWX26174.1"/>
    <property type="molecule type" value="Genomic_DNA"/>
</dbReference>
<sequence>MTEQPEHFDLNSHHIAEEKQEELLRLFPEVRTEGGKIDFERLKLALGEMVDVGKERYGMNWPGKAECFRTIQQPSMATLRPAPEESVNFDTTENLIIEGDNLEVLKLLQKSYLGKIKMIYIDPPYNTGNDFIYPDNYTESLQTYLEYTGQVDTEGKRFGNNTDSEGRFHSKWVNMMYPRLFLAKNLLRTDGIIFISIDDNEAVNLRRICDEIFGEENCFAQIPWQSRTSVQNDTDLSIQHEYIVAYARVRRQEHRRLKESNNNLWHDLPSFAAHPLPADKTRYDNPDNDPRGPWKADPFDAPNIRENLTYSIVNPNTGQEHWPPPGRCWRTEQQRFNELLQDRRIIFGKSGDARPQLKVFYEEKKEFGEVPTSWFDGASYGTVTSATQELQDLFGGNSPFPFPKPSSLIRALLTISTKHDDIVMDFFAGAGSTAHAVLDVNHRDGVNRKFVMIQLPEPTAREDYPTIADICKERVRRVIKKLNAQDAGKLDLNGGKKQDCGFRVFKLADSNFKTWNAHGSQDSASLEKQLELHIDHIKDGRDIDDLLYELLLKSGFPLTTPVEKLTLAGKDIISVAEGLMFICLEKEISLELIKAMADKKPERVVCLDAGFVGNDQLKANAVQIFKTKEIKKFETV</sequence>
<dbReference type="SUPFAM" id="SSF53335">
    <property type="entry name" value="S-adenosyl-L-methionine-dependent methyltransferases"/>
    <property type="match status" value="1"/>
</dbReference>
<keyword evidence="4" id="KW-0949">S-adenosyl-L-methionine</keyword>
<dbReference type="InterPro" id="IPR029063">
    <property type="entry name" value="SAM-dependent_MTases_sf"/>
</dbReference>
<feature type="compositionally biased region" description="Basic and acidic residues" evidence="5">
    <location>
        <begin position="277"/>
        <end position="298"/>
    </location>
</feature>
<dbReference type="Proteomes" id="UP001375370">
    <property type="component" value="Chromosome"/>
</dbReference>
<dbReference type="InterPro" id="IPR002295">
    <property type="entry name" value="N4/N6-MTase_EcoPI_Mod-like"/>
</dbReference>
<evidence type="ECO:0000313" key="7">
    <source>
        <dbReference type="EMBL" id="WWX26174.1"/>
    </source>
</evidence>
<evidence type="ECO:0000259" key="6">
    <source>
        <dbReference type="Pfam" id="PF01555"/>
    </source>
</evidence>
<evidence type="ECO:0000256" key="5">
    <source>
        <dbReference type="SAM" id="MobiDB-lite"/>
    </source>
</evidence>
<dbReference type="Gene3D" id="3.40.50.150">
    <property type="entry name" value="Vaccinia Virus protein VP39"/>
    <property type="match status" value="1"/>
</dbReference>
<feature type="region of interest" description="Disordered" evidence="5">
    <location>
        <begin position="276"/>
        <end position="302"/>
    </location>
</feature>
<reference evidence="7 8" key="1">
    <citation type="submission" date="2024-03" db="EMBL/GenBank/DDBJ databases">
        <title>A Dehalogenimonas Isolated from Estuarine Sediments Dihaloeliminates Chlorinated Alkanes.</title>
        <authorList>
            <person name="Yang Y."/>
            <person name="Wang H."/>
        </authorList>
    </citation>
    <scope>NUCLEOTIDE SEQUENCE [LARGE SCALE GENOMIC DNA]</scope>
    <source>
        <strain evidence="7 8">W</strain>
    </source>
</reference>
<dbReference type="PIRSF" id="PIRSF015855">
    <property type="entry name" value="TypeIII_Mtase_mKpnI"/>
    <property type="match status" value="1"/>
</dbReference>
<dbReference type="PROSITE" id="PS00092">
    <property type="entry name" value="N6_MTASE"/>
    <property type="match status" value="1"/>
</dbReference>
<dbReference type="InterPro" id="IPR002052">
    <property type="entry name" value="DNA_methylase_N6_adenine_CS"/>
</dbReference>
<keyword evidence="3 7" id="KW-0808">Transferase</keyword>
<comment type="similarity">
    <text evidence="1">Belongs to the N(4)/N(6)-methyltransferase family.</text>
</comment>
<feature type="domain" description="DNA methylase N-4/N-6" evidence="6">
    <location>
        <begin position="116"/>
        <end position="443"/>
    </location>
</feature>
<evidence type="ECO:0000256" key="3">
    <source>
        <dbReference type="ARBA" id="ARBA00022679"/>
    </source>
</evidence>
<evidence type="ECO:0000256" key="4">
    <source>
        <dbReference type="ARBA" id="ARBA00022691"/>
    </source>
</evidence>
<accession>A0ABZ2JAD6</accession>
<keyword evidence="8" id="KW-1185">Reference proteome</keyword>
<evidence type="ECO:0000256" key="1">
    <source>
        <dbReference type="ARBA" id="ARBA00006594"/>
    </source>
</evidence>
<proteinExistence type="inferred from homology"/>
<dbReference type="InterPro" id="IPR002941">
    <property type="entry name" value="DNA_methylase_N4/N6"/>
</dbReference>
<name>A0ABZ2JAD6_9CHLR</name>
<dbReference type="GO" id="GO:0008168">
    <property type="term" value="F:methyltransferase activity"/>
    <property type="evidence" value="ECO:0007669"/>
    <property type="project" value="UniProtKB-KW"/>
</dbReference>
<keyword evidence="2 7" id="KW-0489">Methyltransferase</keyword>
<dbReference type="RefSeq" id="WP_338739082.1">
    <property type="nucleotide sequence ID" value="NZ_CP146612.1"/>
</dbReference>
<protein>
    <submittedName>
        <fullName evidence="7">Site-specific DNA-methyltransferase</fullName>
        <ecNumber evidence="7">2.1.1.-</ecNumber>
    </submittedName>
</protein>
<dbReference type="PRINTS" id="PR00506">
    <property type="entry name" value="D21N6MTFRASE"/>
</dbReference>
<dbReference type="GO" id="GO:0032259">
    <property type="term" value="P:methylation"/>
    <property type="evidence" value="ECO:0007669"/>
    <property type="project" value="UniProtKB-KW"/>
</dbReference>
<organism evidence="7 8">
    <name type="scientific">Candidatus Dehalogenimonas loeffleri</name>
    <dbReference type="NCBI Taxonomy" id="3127115"/>
    <lineage>
        <taxon>Bacteria</taxon>
        <taxon>Bacillati</taxon>
        <taxon>Chloroflexota</taxon>
        <taxon>Dehalococcoidia</taxon>
        <taxon>Dehalococcoidales</taxon>
        <taxon>Dehalococcoidaceae</taxon>
        <taxon>Dehalogenimonas</taxon>
    </lineage>
</organism>